<keyword evidence="3" id="KW-0813">Transport</keyword>
<sequence length="512" mass="56356">MNGEKLIDYKIFVPALLFIIGISIPLALFETESLELLNSVFDYIVEVFSWGYLWYGVILVAAGLYFSFSKYGQVVLGDPGEKPRFSLFEYASILVAMGVGSTIMRTGMLQWTSVANDPPAGVEAGSAEALLWGNSYSMFLWGFQVFAIFVMIAPAMAYILHVKKRPLMRISEACRVLFGDKFTDGIGGKLLDILFLISILAGAAVTLGLGAPIITHNLSALLGMEVTFTMTIIVTVIWVFLFSLSAYLGIEKGIKRLSTWNMFIAGFFALFILVAGPGVFILNYFSDSVSFLLSNYLNMSLNTDSVHQGEASHVQSNTVFWFAYSATWAMLHSVFAAKISRGRTIKEMILTYFLAPTVISWMATGVLGGLGVHRYLTGDKAILDLVENEERMAAIPEILGTLPFGEISIAIFMVVALIFLTTTLDSTTYTVAAYTSTRDMSKHEPSKMLRIIVAGVITALALLLMRIGGLPPLEVISGLMGLPIIIIQFILIYAAKKMIDQDQAWKHNIRKD</sequence>
<comment type="similarity">
    <text evidence="2">Belongs to the BCCT transporter (TC 2.A.15) family.</text>
</comment>
<dbReference type="AlphaFoldDB" id="A0A2I0QRF1"/>
<evidence type="ECO:0000256" key="8">
    <source>
        <dbReference type="SAM" id="Phobius"/>
    </source>
</evidence>
<evidence type="ECO:0000256" key="7">
    <source>
        <dbReference type="ARBA" id="ARBA00023136"/>
    </source>
</evidence>
<protein>
    <submittedName>
        <fullName evidence="9">Choline transporter</fullName>
    </submittedName>
</protein>
<feature type="transmembrane region" description="Helical" evidence="8">
    <location>
        <begin position="475"/>
        <end position="495"/>
    </location>
</feature>
<feature type="transmembrane region" description="Helical" evidence="8">
    <location>
        <begin position="407"/>
        <end position="427"/>
    </location>
</feature>
<evidence type="ECO:0000256" key="3">
    <source>
        <dbReference type="ARBA" id="ARBA00022448"/>
    </source>
</evidence>
<feature type="transmembrane region" description="Helical" evidence="8">
    <location>
        <begin position="448"/>
        <end position="469"/>
    </location>
</feature>
<dbReference type="GO" id="GO:0005886">
    <property type="term" value="C:plasma membrane"/>
    <property type="evidence" value="ECO:0007669"/>
    <property type="project" value="UniProtKB-SubCell"/>
</dbReference>
<comment type="subcellular location">
    <subcellularLocation>
        <location evidence="1">Cell membrane</location>
        <topology evidence="1">Multi-pass membrane protein</topology>
    </subcellularLocation>
</comment>
<keyword evidence="6 8" id="KW-1133">Transmembrane helix</keyword>
<feature type="transmembrane region" description="Helical" evidence="8">
    <location>
        <begin position="262"/>
        <end position="285"/>
    </location>
</feature>
<dbReference type="PANTHER" id="PTHR30047:SF7">
    <property type="entry name" value="HIGH-AFFINITY CHOLINE TRANSPORT PROTEIN"/>
    <property type="match status" value="1"/>
</dbReference>
<keyword evidence="10" id="KW-1185">Reference proteome</keyword>
<evidence type="ECO:0000256" key="1">
    <source>
        <dbReference type="ARBA" id="ARBA00004651"/>
    </source>
</evidence>
<evidence type="ECO:0000256" key="4">
    <source>
        <dbReference type="ARBA" id="ARBA00022475"/>
    </source>
</evidence>
<dbReference type="InterPro" id="IPR000060">
    <property type="entry name" value="BCCT_transptr"/>
</dbReference>
<feature type="transmembrane region" description="Helical" evidence="8">
    <location>
        <begin position="138"/>
        <end position="160"/>
    </location>
</feature>
<keyword evidence="5 8" id="KW-0812">Transmembrane</keyword>
<feature type="transmembrane region" description="Helical" evidence="8">
    <location>
        <begin position="87"/>
        <end position="104"/>
    </location>
</feature>
<feature type="transmembrane region" description="Helical" evidence="8">
    <location>
        <begin position="349"/>
        <end position="370"/>
    </location>
</feature>
<comment type="caution">
    <text evidence="9">The sequence shown here is derived from an EMBL/GenBank/DDBJ whole genome shotgun (WGS) entry which is preliminary data.</text>
</comment>
<reference evidence="9 10" key="1">
    <citation type="submission" date="2017-06" db="EMBL/GenBank/DDBJ databases">
        <title>the draft geome sequence of Illustriluteabacillus marina B3227.</title>
        <authorList>
            <person name="He R.-H."/>
            <person name="Du Z.-J."/>
        </authorList>
    </citation>
    <scope>NUCLEOTIDE SEQUENCE [LARGE SCALE GENOMIC DNA]</scope>
    <source>
        <strain evidence="9 10">B3227</strain>
    </source>
</reference>
<organism evidence="9 10">
    <name type="scientific">Halalkalibacillus sediminis</name>
    <dbReference type="NCBI Taxonomy" id="2018042"/>
    <lineage>
        <taxon>Bacteria</taxon>
        <taxon>Bacillati</taxon>
        <taxon>Bacillota</taxon>
        <taxon>Bacilli</taxon>
        <taxon>Bacillales</taxon>
        <taxon>Bacillaceae</taxon>
        <taxon>Halalkalibacillus</taxon>
    </lineage>
</organism>
<dbReference type="OrthoDB" id="9775735at2"/>
<evidence type="ECO:0000256" key="2">
    <source>
        <dbReference type="ARBA" id="ARBA00005658"/>
    </source>
</evidence>
<dbReference type="Pfam" id="PF02028">
    <property type="entry name" value="BCCT"/>
    <property type="match status" value="1"/>
</dbReference>
<dbReference type="PANTHER" id="PTHR30047">
    <property type="entry name" value="HIGH-AFFINITY CHOLINE TRANSPORT PROTEIN-RELATED"/>
    <property type="match status" value="1"/>
</dbReference>
<keyword evidence="4" id="KW-1003">Cell membrane</keyword>
<evidence type="ECO:0000313" key="9">
    <source>
        <dbReference type="EMBL" id="PKR76911.1"/>
    </source>
</evidence>
<feature type="transmembrane region" description="Helical" evidence="8">
    <location>
        <begin position="319"/>
        <end position="337"/>
    </location>
</feature>
<name>A0A2I0QRF1_9BACI</name>
<dbReference type="Proteomes" id="UP000243524">
    <property type="component" value="Unassembled WGS sequence"/>
</dbReference>
<dbReference type="EMBL" id="PJNH01000004">
    <property type="protein sequence ID" value="PKR76911.1"/>
    <property type="molecule type" value="Genomic_DNA"/>
</dbReference>
<evidence type="ECO:0000256" key="6">
    <source>
        <dbReference type="ARBA" id="ARBA00022989"/>
    </source>
</evidence>
<keyword evidence="7 8" id="KW-0472">Membrane</keyword>
<dbReference type="RefSeq" id="WP_101332661.1">
    <property type="nucleotide sequence ID" value="NZ_PJNH01000004.1"/>
</dbReference>
<evidence type="ECO:0000313" key="10">
    <source>
        <dbReference type="Proteomes" id="UP000243524"/>
    </source>
</evidence>
<feature type="transmembrane region" description="Helical" evidence="8">
    <location>
        <begin position="190"/>
        <end position="214"/>
    </location>
</feature>
<accession>A0A2I0QRF1</accession>
<dbReference type="GO" id="GO:0022857">
    <property type="term" value="F:transmembrane transporter activity"/>
    <property type="evidence" value="ECO:0007669"/>
    <property type="project" value="InterPro"/>
</dbReference>
<feature type="transmembrane region" description="Helical" evidence="8">
    <location>
        <begin position="12"/>
        <end position="29"/>
    </location>
</feature>
<feature type="transmembrane region" description="Helical" evidence="8">
    <location>
        <begin position="226"/>
        <end position="250"/>
    </location>
</feature>
<feature type="transmembrane region" description="Helical" evidence="8">
    <location>
        <begin position="49"/>
        <end position="66"/>
    </location>
</feature>
<evidence type="ECO:0000256" key="5">
    <source>
        <dbReference type="ARBA" id="ARBA00022692"/>
    </source>
</evidence>
<gene>
    <name evidence="9" type="ORF">CEY16_13985</name>
</gene>
<proteinExistence type="inferred from homology"/>